<evidence type="ECO:0000256" key="5">
    <source>
        <dbReference type="ARBA" id="ARBA00022989"/>
    </source>
</evidence>
<keyword evidence="9 10" id="KW-1208">Phospholipid metabolism</keyword>
<reference evidence="11" key="1">
    <citation type="journal article" date="2021" name="PeerJ">
        <title>Extensive microbial diversity within the chicken gut microbiome revealed by metagenomics and culture.</title>
        <authorList>
            <person name="Gilroy R."/>
            <person name="Ravi A."/>
            <person name="Getino M."/>
            <person name="Pursley I."/>
            <person name="Horton D.L."/>
            <person name="Alikhan N.F."/>
            <person name="Baker D."/>
            <person name="Gharbi K."/>
            <person name="Hall N."/>
            <person name="Watson M."/>
            <person name="Adriaenssens E.M."/>
            <person name="Foster-Nyarko E."/>
            <person name="Jarju S."/>
            <person name="Secka A."/>
            <person name="Antonio M."/>
            <person name="Oren A."/>
            <person name="Chaudhuri R.R."/>
            <person name="La Ragione R."/>
            <person name="Hildebrand F."/>
            <person name="Pallen M.J."/>
        </authorList>
    </citation>
    <scope>NUCLEOTIDE SEQUENCE</scope>
    <source>
        <strain evidence="11">Gambia16-930</strain>
    </source>
</reference>
<keyword evidence="8 10" id="KW-0594">Phospholipid biosynthesis</keyword>
<evidence type="ECO:0000256" key="3">
    <source>
        <dbReference type="ARBA" id="ARBA00022679"/>
    </source>
</evidence>
<dbReference type="PANTHER" id="PTHR30309:SF0">
    <property type="entry name" value="GLYCEROL-3-PHOSPHATE ACYLTRANSFERASE-RELATED"/>
    <property type="match status" value="1"/>
</dbReference>
<evidence type="ECO:0000256" key="4">
    <source>
        <dbReference type="ARBA" id="ARBA00022692"/>
    </source>
</evidence>
<accession>A0A9D1RGS6</accession>
<keyword evidence="2 10" id="KW-0444">Lipid biosynthesis</keyword>
<name>A0A9D1RGS6_9BACT</name>
<dbReference type="InterPro" id="IPR003811">
    <property type="entry name" value="G3P_acylTferase_PlsY"/>
</dbReference>
<dbReference type="Pfam" id="PF02660">
    <property type="entry name" value="G3P_acyltransf"/>
    <property type="match status" value="1"/>
</dbReference>
<dbReference type="SMART" id="SM01207">
    <property type="entry name" value="G3P_acyltransf"/>
    <property type="match status" value="1"/>
</dbReference>
<gene>
    <name evidence="10 11" type="primary">plsY</name>
    <name evidence="11" type="ORF">IAC47_06105</name>
</gene>
<evidence type="ECO:0000256" key="2">
    <source>
        <dbReference type="ARBA" id="ARBA00022516"/>
    </source>
</evidence>
<dbReference type="Proteomes" id="UP000824267">
    <property type="component" value="Unassembled WGS sequence"/>
</dbReference>
<protein>
    <recommendedName>
        <fullName evidence="10">Glycerol-3-phosphate acyltransferase</fullName>
    </recommendedName>
    <alternativeName>
        <fullName evidence="10">Acyl-PO4 G3P acyltransferase</fullName>
    </alternativeName>
    <alternativeName>
        <fullName evidence="10">Acyl-phosphate--glycerol-3-phosphate acyltransferase</fullName>
    </alternativeName>
    <alternativeName>
        <fullName evidence="10">G3P acyltransferase</fullName>
        <shortName evidence="10">GPAT</shortName>
        <ecNumber evidence="10">2.3.1.275</ecNumber>
    </alternativeName>
    <alternativeName>
        <fullName evidence="10">Lysophosphatidic acid synthase</fullName>
        <shortName evidence="10">LPA synthase</shortName>
    </alternativeName>
</protein>
<comment type="subcellular location">
    <subcellularLocation>
        <location evidence="10">Cell membrane</location>
        <topology evidence="10">Multi-pass membrane protein</topology>
    </subcellularLocation>
</comment>
<feature type="transmembrane region" description="Helical" evidence="10">
    <location>
        <begin position="174"/>
        <end position="197"/>
    </location>
</feature>
<reference evidence="11" key="2">
    <citation type="submission" date="2021-04" db="EMBL/GenBank/DDBJ databases">
        <authorList>
            <person name="Gilroy R."/>
        </authorList>
    </citation>
    <scope>NUCLEOTIDE SEQUENCE</scope>
    <source>
        <strain evidence="11">Gambia16-930</strain>
    </source>
</reference>
<organism evidence="11 12">
    <name type="scientific">Candidatus Onthomorpha intestinigallinarum</name>
    <dbReference type="NCBI Taxonomy" id="2840880"/>
    <lineage>
        <taxon>Bacteria</taxon>
        <taxon>Pseudomonadati</taxon>
        <taxon>Bacteroidota</taxon>
        <taxon>Bacteroidia</taxon>
        <taxon>Bacteroidales</taxon>
        <taxon>Candidatus Onthomorpha</taxon>
    </lineage>
</organism>
<feature type="transmembrane region" description="Helical" evidence="10">
    <location>
        <begin position="52"/>
        <end position="73"/>
    </location>
</feature>
<keyword evidence="5 10" id="KW-1133">Transmembrane helix</keyword>
<feature type="transmembrane region" description="Helical" evidence="10">
    <location>
        <begin position="6"/>
        <end position="31"/>
    </location>
</feature>
<evidence type="ECO:0000256" key="8">
    <source>
        <dbReference type="ARBA" id="ARBA00023209"/>
    </source>
</evidence>
<evidence type="ECO:0000313" key="12">
    <source>
        <dbReference type="Proteomes" id="UP000824267"/>
    </source>
</evidence>
<comment type="catalytic activity">
    <reaction evidence="10">
        <text>an acyl phosphate + sn-glycerol 3-phosphate = a 1-acyl-sn-glycero-3-phosphate + phosphate</text>
        <dbReference type="Rhea" id="RHEA:34075"/>
        <dbReference type="ChEBI" id="CHEBI:43474"/>
        <dbReference type="ChEBI" id="CHEBI:57597"/>
        <dbReference type="ChEBI" id="CHEBI:57970"/>
        <dbReference type="ChEBI" id="CHEBI:59918"/>
        <dbReference type="EC" id="2.3.1.275"/>
    </reaction>
</comment>
<dbReference type="EC" id="2.3.1.275" evidence="10"/>
<feature type="transmembrane region" description="Helical" evidence="10">
    <location>
        <begin position="135"/>
        <end position="154"/>
    </location>
</feature>
<keyword evidence="7 10" id="KW-0472">Membrane</keyword>
<dbReference type="EMBL" id="DXGG01000192">
    <property type="protein sequence ID" value="HIW87828.1"/>
    <property type="molecule type" value="Genomic_DNA"/>
</dbReference>
<sequence length="220" mass="24356">MNCDLPLVTAISLGLVTAYLLGSIPSAVWIGKSFYGVDVREKGSKNAGATNTIRVLGLLPGLFVLGIDAFKGWLAVYLARFFGSSLPQHDYLVYYQLLVGVFCVIGHALPVFASFRGGKGVATMLGVVIGLFDKIIPLVLAVFVIVFILTHYISVSSMSAAVSFPIFYSCCSIWLHYDINTVQLCFSILVALFILWTHRKNIRRLIRHEEPKFKFKKTVD</sequence>
<dbReference type="NCBIfam" id="TIGR00023">
    <property type="entry name" value="glycerol-3-phosphate 1-O-acyltransferase PlsY"/>
    <property type="match status" value="1"/>
</dbReference>
<comment type="caution">
    <text evidence="11">The sequence shown here is derived from an EMBL/GenBank/DDBJ whole genome shotgun (WGS) entry which is preliminary data.</text>
</comment>
<evidence type="ECO:0000313" key="11">
    <source>
        <dbReference type="EMBL" id="HIW87828.1"/>
    </source>
</evidence>
<comment type="pathway">
    <text evidence="10">Lipid metabolism; phospholipid metabolism.</text>
</comment>
<keyword evidence="4 10" id="KW-0812">Transmembrane</keyword>
<proteinExistence type="inferred from homology"/>
<dbReference type="HAMAP" id="MF_01043">
    <property type="entry name" value="PlsY"/>
    <property type="match status" value="1"/>
</dbReference>
<evidence type="ECO:0000256" key="1">
    <source>
        <dbReference type="ARBA" id="ARBA00022475"/>
    </source>
</evidence>
<comment type="function">
    <text evidence="10">Catalyzes the transfer of an acyl group from acyl-phosphate (acyl-PO(4)) to glycerol-3-phosphate (G3P) to form lysophosphatidic acid (LPA). This enzyme utilizes acyl-phosphate as fatty acyl donor, but not acyl-CoA or acyl-ACP.</text>
</comment>
<keyword evidence="11" id="KW-0012">Acyltransferase</keyword>
<dbReference type="GO" id="GO:0005886">
    <property type="term" value="C:plasma membrane"/>
    <property type="evidence" value="ECO:0007669"/>
    <property type="project" value="UniProtKB-SubCell"/>
</dbReference>
<comment type="subunit">
    <text evidence="10">Probably interacts with PlsX.</text>
</comment>
<keyword evidence="3 10" id="KW-0808">Transferase</keyword>
<evidence type="ECO:0000256" key="6">
    <source>
        <dbReference type="ARBA" id="ARBA00023098"/>
    </source>
</evidence>
<evidence type="ECO:0000256" key="7">
    <source>
        <dbReference type="ARBA" id="ARBA00023136"/>
    </source>
</evidence>
<dbReference type="GO" id="GO:0008654">
    <property type="term" value="P:phospholipid biosynthetic process"/>
    <property type="evidence" value="ECO:0007669"/>
    <property type="project" value="UniProtKB-UniRule"/>
</dbReference>
<dbReference type="PANTHER" id="PTHR30309">
    <property type="entry name" value="INNER MEMBRANE PROTEIN YGIH"/>
    <property type="match status" value="1"/>
</dbReference>
<feature type="transmembrane region" description="Helical" evidence="10">
    <location>
        <begin position="93"/>
        <end position="115"/>
    </location>
</feature>
<keyword evidence="1 10" id="KW-1003">Cell membrane</keyword>
<dbReference type="GO" id="GO:0043772">
    <property type="term" value="F:acyl-phosphate glycerol-3-phosphate acyltransferase activity"/>
    <property type="evidence" value="ECO:0007669"/>
    <property type="project" value="UniProtKB-UniRule"/>
</dbReference>
<evidence type="ECO:0000256" key="10">
    <source>
        <dbReference type="HAMAP-Rule" id="MF_01043"/>
    </source>
</evidence>
<comment type="similarity">
    <text evidence="10">Belongs to the PlsY family.</text>
</comment>
<evidence type="ECO:0000256" key="9">
    <source>
        <dbReference type="ARBA" id="ARBA00023264"/>
    </source>
</evidence>
<keyword evidence="6 10" id="KW-0443">Lipid metabolism</keyword>
<dbReference type="AlphaFoldDB" id="A0A9D1RGS6"/>